<evidence type="ECO:0000256" key="5">
    <source>
        <dbReference type="ARBA" id="ARBA00022605"/>
    </source>
</evidence>
<keyword evidence="5 11" id="KW-0028">Amino-acid biosynthesis</keyword>
<evidence type="ECO:0000259" key="12">
    <source>
        <dbReference type="Pfam" id="PF00291"/>
    </source>
</evidence>
<evidence type="ECO:0000313" key="14">
    <source>
        <dbReference type="Proteomes" id="UP000289650"/>
    </source>
</evidence>
<dbReference type="Gene3D" id="3.40.50.1100">
    <property type="match status" value="2"/>
</dbReference>
<dbReference type="InterPro" id="IPR001926">
    <property type="entry name" value="TrpB-like_PALP"/>
</dbReference>
<dbReference type="InterPro" id="IPR006654">
    <property type="entry name" value="Trp_synth_beta"/>
</dbReference>
<name>A0A4Q2AJ21_9BURK</name>
<comment type="function">
    <text evidence="11">The beta subunit is responsible for the synthesis of L-tryptophan from indole and L-serine.</text>
</comment>
<keyword evidence="9 11" id="KW-0456">Lyase</keyword>
<dbReference type="AlphaFoldDB" id="A0A4Q2AJ21"/>
<dbReference type="GO" id="GO:0005737">
    <property type="term" value="C:cytoplasm"/>
    <property type="evidence" value="ECO:0007669"/>
    <property type="project" value="TreeGrafter"/>
</dbReference>
<dbReference type="PIRSF" id="PIRSF001413">
    <property type="entry name" value="Trp_syn_beta"/>
    <property type="match status" value="1"/>
</dbReference>
<dbReference type="EMBL" id="QWEX01000002">
    <property type="protein sequence ID" value="RXV69437.1"/>
    <property type="molecule type" value="Genomic_DNA"/>
</dbReference>
<evidence type="ECO:0000256" key="10">
    <source>
        <dbReference type="ARBA" id="ARBA00049047"/>
    </source>
</evidence>
<evidence type="ECO:0000256" key="6">
    <source>
        <dbReference type="ARBA" id="ARBA00022822"/>
    </source>
</evidence>
<comment type="subunit">
    <text evidence="4 11">Tetramer of two alpha and two beta chains.</text>
</comment>
<organism evidence="13 14">
    <name type="scientific">Burkholderia stabilis</name>
    <dbReference type="NCBI Taxonomy" id="95485"/>
    <lineage>
        <taxon>Bacteria</taxon>
        <taxon>Pseudomonadati</taxon>
        <taxon>Pseudomonadota</taxon>
        <taxon>Betaproteobacteria</taxon>
        <taxon>Burkholderiales</taxon>
        <taxon>Burkholderiaceae</taxon>
        <taxon>Burkholderia</taxon>
        <taxon>Burkholderia cepacia complex</taxon>
    </lineage>
</organism>
<sequence length="397" mass="43235">MYNLPDSRGHFGPYGGVFVAETLIHALDELRAAYEKFQNDPDFVAEFERELKHFVGRPSPIYHAQRWSETLGGAQIYLKREDLNHTGAHKINNVIGQALLAKRMGKKRVIAETGAGQHGVATATICARFGMECIVYMGSEDVRRQAANVYRMKLLGATVVPVESGSRTLKDALNEAMRDWVTNIESTFYIIGTVAGPHPYPMMVRDFQRVIGDECKVQMPELAGRQPDAVIACVGGGSNAMGIFYPYIDDQSVQLIGVEAAGDGLDTGHHAASLIAGSPGVLHGNRTYLLQDDNGQIIETHSVSAGLDYPGVGPEHAWLKDSGRAQYVPITDEEALKAFHDCCRIEGIIPALESSHAIAYGVKLAPTLPKDKILLVNLSGRGDKDMHTVAERSGIEL</sequence>
<comment type="catalytic activity">
    <reaction evidence="10 11">
        <text>(1S,2R)-1-C-(indol-3-yl)glycerol 3-phosphate + L-serine = D-glyceraldehyde 3-phosphate + L-tryptophan + H2O</text>
        <dbReference type="Rhea" id="RHEA:10532"/>
        <dbReference type="ChEBI" id="CHEBI:15377"/>
        <dbReference type="ChEBI" id="CHEBI:33384"/>
        <dbReference type="ChEBI" id="CHEBI:57912"/>
        <dbReference type="ChEBI" id="CHEBI:58866"/>
        <dbReference type="ChEBI" id="CHEBI:59776"/>
        <dbReference type="EC" id="4.2.1.20"/>
    </reaction>
</comment>
<dbReference type="NCBIfam" id="TIGR00263">
    <property type="entry name" value="trpB"/>
    <property type="match status" value="1"/>
</dbReference>
<dbReference type="Pfam" id="PF00291">
    <property type="entry name" value="PALP"/>
    <property type="match status" value="1"/>
</dbReference>
<feature type="domain" description="Tryptophan synthase beta chain-like PALP" evidence="12">
    <location>
        <begin position="56"/>
        <end position="378"/>
    </location>
</feature>
<protein>
    <recommendedName>
        <fullName evidence="11">Tryptophan synthase beta chain</fullName>
        <ecNumber evidence="11">4.2.1.20</ecNumber>
    </recommendedName>
</protein>
<evidence type="ECO:0000256" key="1">
    <source>
        <dbReference type="ARBA" id="ARBA00001933"/>
    </source>
</evidence>
<dbReference type="PANTHER" id="PTHR48077:SF3">
    <property type="entry name" value="TRYPTOPHAN SYNTHASE"/>
    <property type="match status" value="1"/>
</dbReference>
<dbReference type="GO" id="GO:0004834">
    <property type="term" value="F:tryptophan synthase activity"/>
    <property type="evidence" value="ECO:0007669"/>
    <property type="project" value="UniProtKB-UniRule"/>
</dbReference>
<dbReference type="InterPro" id="IPR006653">
    <property type="entry name" value="Trp_synth_b_CS"/>
</dbReference>
<dbReference type="InterPro" id="IPR023026">
    <property type="entry name" value="Trp_synth_beta/beta-like"/>
</dbReference>
<accession>A0A4Q2AJ21</accession>
<dbReference type="OrthoDB" id="9766131at2"/>
<dbReference type="PANTHER" id="PTHR48077">
    <property type="entry name" value="TRYPTOPHAN SYNTHASE-RELATED"/>
    <property type="match status" value="1"/>
</dbReference>
<evidence type="ECO:0000256" key="11">
    <source>
        <dbReference type="HAMAP-Rule" id="MF_00133"/>
    </source>
</evidence>
<keyword evidence="8 11" id="KW-0057">Aromatic amino acid biosynthesis</keyword>
<evidence type="ECO:0000256" key="9">
    <source>
        <dbReference type="ARBA" id="ARBA00023239"/>
    </source>
</evidence>
<dbReference type="Proteomes" id="UP000289650">
    <property type="component" value="Unassembled WGS sequence"/>
</dbReference>
<evidence type="ECO:0000256" key="3">
    <source>
        <dbReference type="ARBA" id="ARBA00009982"/>
    </source>
</evidence>
<dbReference type="SUPFAM" id="SSF53686">
    <property type="entry name" value="Tryptophan synthase beta subunit-like PLP-dependent enzymes"/>
    <property type="match status" value="1"/>
</dbReference>
<dbReference type="FunFam" id="3.40.50.1100:FF:000001">
    <property type="entry name" value="Tryptophan synthase beta chain"/>
    <property type="match status" value="1"/>
</dbReference>
<gene>
    <name evidence="11 13" type="primary">trpB</name>
    <name evidence="13" type="ORF">D1006_30785</name>
</gene>
<dbReference type="CDD" id="cd06446">
    <property type="entry name" value="Trp-synth_B"/>
    <property type="match status" value="1"/>
</dbReference>
<comment type="caution">
    <text evidence="13">The sequence shown here is derived from an EMBL/GenBank/DDBJ whole genome shotgun (WGS) entry which is preliminary data.</text>
</comment>
<dbReference type="HAMAP" id="MF_00133">
    <property type="entry name" value="Trp_synth_beta"/>
    <property type="match status" value="1"/>
</dbReference>
<evidence type="ECO:0000256" key="8">
    <source>
        <dbReference type="ARBA" id="ARBA00023141"/>
    </source>
</evidence>
<feature type="modified residue" description="N6-(pyridoxal phosphate)lysine" evidence="11">
    <location>
        <position position="90"/>
    </location>
</feature>
<dbReference type="UniPathway" id="UPA00035">
    <property type="reaction ID" value="UER00044"/>
</dbReference>
<evidence type="ECO:0000256" key="4">
    <source>
        <dbReference type="ARBA" id="ARBA00011270"/>
    </source>
</evidence>
<keyword evidence="6 11" id="KW-0822">Tryptophan biosynthesis</keyword>
<proteinExistence type="inferred from homology"/>
<keyword evidence="7 11" id="KW-0663">Pyridoxal phosphate</keyword>
<dbReference type="FunFam" id="3.40.50.1100:FF:000004">
    <property type="entry name" value="Tryptophan synthase beta chain"/>
    <property type="match status" value="1"/>
</dbReference>
<reference evidence="13 14" key="1">
    <citation type="submission" date="2018-08" db="EMBL/GenBank/DDBJ databases">
        <title>Mountain-cultivated ginseng endophyte, Burkholderia stabilis and its activity against ginseng root rot disease.</title>
        <authorList>
            <person name="Tapan Kumar M."/>
            <person name="Bae H."/>
            <person name="Shanmugam G."/>
            <person name="Jeon J."/>
        </authorList>
    </citation>
    <scope>NUCLEOTIDE SEQUENCE [LARGE SCALE GENOMIC DNA]</scope>
    <source>
        <strain evidence="13 14">EB159</strain>
    </source>
</reference>
<dbReference type="RefSeq" id="WP_129516945.1">
    <property type="nucleotide sequence ID" value="NZ_QWEX01000002.1"/>
</dbReference>
<comment type="similarity">
    <text evidence="3 11">Belongs to the TrpB family.</text>
</comment>
<evidence type="ECO:0000313" key="13">
    <source>
        <dbReference type="EMBL" id="RXV69437.1"/>
    </source>
</evidence>
<dbReference type="InterPro" id="IPR036052">
    <property type="entry name" value="TrpB-like_PALP_sf"/>
</dbReference>
<dbReference type="EC" id="4.2.1.20" evidence="11"/>
<comment type="pathway">
    <text evidence="2 11">Amino-acid biosynthesis; L-tryptophan biosynthesis; L-tryptophan from chorismate: step 5/5.</text>
</comment>
<comment type="cofactor">
    <cofactor evidence="1 11">
        <name>pyridoxal 5'-phosphate</name>
        <dbReference type="ChEBI" id="CHEBI:597326"/>
    </cofactor>
</comment>
<evidence type="ECO:0000256" key="2">
    <source>
        <dbReference type="ARBA" id="ARBA00004733"/>
    </source>
</evidence>
<dbReference type="PROSITE" id="PS00168">
    <property type="entry name" value="TRP_SYNTHASE_BETA"/>
    <property type="match status" value="1"/>
</dbReference>
<evidence type="ECO:0000256" key="7">
    <source>
        <dbReference type="ARBA" id="ARBA00022898"/>
    </source>
</evidence>